<dbReference type="GO" id="GO:0003964">
    <property type="term" value="F:RNA-directed DNA polymerase activity"/>
    <property type="evidence" value="ECO:0007669"/>
    <property type="project" value="UniProtKB-KW"/>
</dbReference>
<dbReference type="AlphaFoldDB" id="A0A151RE20"/>
<keyword evidence="2" id="KW-0479">Metal-binding</keyword>
<evidence type="ECO:0000259" key="11">
    <source>
        <dbReference type="PROSITE" id="PS50994"/>
    </source>
</evidence>
<keyword evidence="8" id="KW-0548">Nucleotidyltransferase</keyword>
<dbReference type="GO" id="GO:0046872">
    <property type="term" value="F:metal ion binding"/>
    <property type="evidence" value="ECO:0007669"/>
    <property type="project" value="UniProtKB-KW"/>
</dbReference>
<protein>
    <submittedName>
        <fullName evidence="12">Retrotransposable element Tf2</fullName>
    </submittedName>
</protein>
<dbReference type="Gramene" id="C.cajan_34444.t">
    <property type="protein sequence ID" value="C.cajan_34444.t"/>
    <property type="gene ID" value="C.cajan_34444"/>
</dbReference>
<keyword evidence="1" id="KW-0645">Protease</keyword>
<dbReference type="EMBL" id="KQ483817">
    <property type="protein sequence ID" value="KYP40737.1"/>
    <property type="molecule type" value="Genomic_DNA"/>
</dbReference>
<organism evidence="12 13">
    <name type="scientific">Cajanus cajan</name>
    <name type="common">Pigeon pea</name>
    <name type="synonym">Cajanus indicus</name>
    <dbReference type="NCBI Taxonomy" id="3821"/>
    <lineage>
        <taxon>Eukaryota</taxon>
        <taxon>Viridiplantae</taxon>
        <taxon>Streptophyta</taxon>
        <taxon>Embryophyta</taxon>
        <taxon>Tracheophyta</taxon>
        <taxon>Spermatophyta</taxon>
        <taxon>Magnoliopsida</taxon>
        <taxon>eudicotyledons</taxon>
        <taxon>Gunneridae</taxon>
        <taxon>Pentapetalae</taxon>
        <taxon>rosids</taxon>
        <taxon>fabids</taxon>
        <taxon>Fabales</taxon>
        <taxon>Fabaceae</taxon>
        <taxon>Papilionoideae</taxon>
        <taxon>50 kb inversion clade</taxon>
        <taxon>NPAAA clade</taxon>
        <taxon>indigoferoid/millettioid clade</taxon>
        <taxon>Phaseoleae</taxon>
        <taxon>Cajanus</taxon>
    </lineage>
</organism>
<evidence type="ECO:0000256" key="4">
    <source>
        <dbReference type="ARBA" id="ARBA00022801"/>
    </source>
</evidence>
<dbReference type="InterPro" id="IPR056924">
    <property type="entry name" value="SH3_Tf2-1"/>
</dbReference>
<dbReference type="GO" id="GO:0006310">
    <property type="term" value="P:DNA recombination"/>
    <property type="evidence" value="ECO:0007669"/>
    <property type="project" value="UniProtKB-KW"/>
</dbReference>
<dbReference type="InterPro" id="IPR050951">
    <property type="entry name" value="Retrovirus_Pol_polyprotein"/>
</dbReference>
<dbReference type="InterPro" id="IPR012337">
    <property type="entry name" value="RNaseH-like_sf"/>
</dbReference>
<evidence type="ECO:0000256" key="6">
    <source>
        <dbReference type="ARBA" id="ARBA00022908"/>
    </source>
</evidence>
<dbReference type="SUPFAM" id="SSF53098">
    <property type="entry name" value="Ribonuclease H-like"/>
    <property type="match status" value="1"/>
</dbReference>
<dbReference type="GO" id="GO:0003677">
    <property type="term" value="F:DNA binding"/>
    <property type="evidence" value="ECO:0007669"/>
    <property type="project" value="UniProtKB-KW"/>
</dbReference>
<evidence type="ECO:0000256" key="2">
    <source>
        <dbReference type="ARBA" id="ARBA00022723"/>
    </source>
</evidence>
<feature type="domain" description="Integrase catalytic" evidence="11">
    <location>
        <begin position="158"/>
        <end position="321"/>
    </location>
</feature>
<keyword evidence="5" id="KW-0460">Magnesium</keyword>
<accession>A0A151RE20</accession>
<keyword evidence="8" id="KW-0239">DNA-directed DNA polymerase</keyword>
<evidence type="ECO:0000313" key="12">
    <source>
        <dbReference type="EMBL" id="KYP40737.1"/>
    </source>
</evidence>
<keyword evidence="8" id="KW-0808">Transferase</keyword>
<gene>
    <name evidence="12" type="ORF">KK1_037913</name>
</gene>
<dbReference type="GO" id="GO:0003887">
    <property type="term" value="F:DNA-directed DNA polymerase activity"/>
    <property type="evidence" value="ECO:0007669"/>
    <property type="project" value="UniProtKB-KW"/>
</dbReference>
<keyword evidence="4" id="KW-0378">Hydrolase</keyword>
<evidence type="ECO:0000256" key="9">
    <source>
        <dbReference type="ARBA" id="ARBA00023125"/>
    </source>
</evidence>
<keyword evidence="3" id="KW-0064">Aspartyl protease</keyword>
<keyword evidence="9" id="KW-0238">DNA-binding</keyword>
<dbReference type="Pfam" id="PF17921">
    <property type="entry name" value="Integrase_H2C2"/>
    <property type="match status" value="1"/>
</dbReference>
<keyword evidence="10" id="KW-0233">DNA recombination</keyword>
<dbReference type="PROSITE" id="PS50994">
    <property type="entry name" value="INTEGRASE"/>
    <property type="match status" value="1"/>
</dbReference>
<keyword evidence="13" id="KW-1185">Reference proteome</keyword>
<dbReference type="GO" id="GO:0004190">
    <property type="term" value="F:aspartic-type endopeptidase activity"/>
    <property type="evidence" value="ECO:0007669"/>
    <property type="project" value="UniProtKB-KW"/>
</dbReference>
<dbReference type="InterPro" id="IPR041588">
    <property type="entry name" value="Integrase_H2C2"/>
</dbReference>
<dbReference type="InterPro" id="IPR036397">
    <property type="entry name" value="RNaseH_sf"/>
</dbReference>
<reference evidence="12" key="1">
    <citation type="journal article" date="2012" name="Nat. Biotechnol.">
        <title>Draft genome sequence of pigeonpea (Cajanus cajan), an orphan legume crop of resource-poor farmers.</title>
        <authorList>
            <person name="Varshney R.K."/>
            <person name="Chen W."/>
            <person name="Li Y."/>
            <person name="Bharti A.K."/>
            <person name="Saxena R.K."/>
            <person name="Schlueter J.A."/>
            <person name="Donoghue M.T."/>
            <person name="Azam S."/>
            <person name="Fan G."/>
            <person name="Whaley A.M."/>
            <person name="Farmer A.D."/>
            <person name="Sheridan J."/>
            <person name="Iwata A."/>
            <person name="Tuteja R."/>
            <person name="Penmetsa R.V."/>
            <person name="Wu W."/>
            <person name="Upadhyaya H.D."/>
            <person name="Yang S.P."/>
            <person name="Shah T."/>
            <person name="Saxena K.B."/>
            <person name="Michael T."/>
            <person name="McCombie W.R."/>
            <person name="Yang B."/>
            <person name="Zhang G."/>
            <person name="Yang H."/>
            <person name="Wang J."/>
            <person name="Spillane C."/>
            <person name="Cook D.R."/>
            <person name="May G.D."/>
            <person name="Xu X."/>
            <person name="Jackson S.A."/>
        </authorList>
    </citation>
    <scope>NUCLEOTIDE SEQUENCE [LARGE SCALE GENOMIC DNA]</scope>
</reference>
<evidence type="ECO:0000313" key="13">
    <source>
        <dbReference type="Proteomes" id="UP000075243"/>
    </source>
</evidence>
<dbReference type="PANTHER" id="PTHR37984:SF5">
    <property type="entry name" value="PROTEIN NYNRIN-LIKE"/>
    <property type="match status" value="1"/>
</dbReference>
<evidence type="ECO:0000256" key="3">
    <source>
        <dbReference type="ARBA" id="ARBA00022750"/>
    </source>
</evidence>
<sequence length="540" mass="62739">MRQRRWMEFLKDFDFQLMYHPGKANVVADALSRKSIHMSAMMIRELELIEQFRDLRLEVEVVQDHISCAGFELGTDGILRFRGRICLPCDSELRRVVLEEGHMSRLSIHPGMTKMYQDIKKSFWWPGMKKEIAEFVAACLTCQKAKIEHQRPGGVLQLMEIPEWKWDSVTMDFVVGLPRTTRNSDSIWVIVDRLTKCAHFLPVNKRWSLERLAQLYIREIVRLHGVPSSIISDRDPRFTSRFWQTLHQALGTRLRLSSAYHPQTDGQSERTIQSLEDLLRACVLDHLGSWEEVLPLVEFTYNNSYHASIGMAPFEALYGRRCRTPLCWYQEGESVVVGPELVLQTTEMVRQIQERLRATQNRQKSYADKRRRPLEFEEGEHVFLRVTPTTGVGRAVRAKKLTPKFIGPYQILRRVGPVAYQLALPLILSNLHDVFHVSQLRKYIRDPSHVIEMDEVQVRENLTYEKRPVAVIDHKLKELCGKSINLVKILWDAATGEATWEEESQFKEQYPFLFSGKPIFGDENSYLLGSIVTLLKKKEG</sequence>
<keyword evidence="6" id="KW-0229">DNA integration</keyword>
<evidence type="ECO:0000256" key="10">
    <source>
        <dbReference type="ARBA" id="ARBA00023172"/>
    </source>
</evidence>
<proteinExistence type="predicted"/>
<dbReference type="PANTHER" id="PTHR37984">
    <property type="entry name" value="PROTEIN CBG26694"/>
    <property type="match status" value="1"/>
</dbReference>
<dbReference type="Gene3D" id="3.30.420.10">
    <property type="entry name" value="Ribonuclease H-like superfamily/Ribonuclease H"/>
    <property type="match status" value="1"/>
</dbReference>
<keyword evidence="7" id="KW-0695">RNA-directed DNA polymerase</keyword>
<evidence type="ECO:0000256" key="1">
    <source>
        <dbReference type="ARBA" id="ARBA00022670"/>
    </source>
</evidence>
<dbReference type="Gene3D" id="1.10.340.70">
    <property type="match status" value="1"/>
</dbReference>
<name>A0A151RE20_CAJCA</name>
<dbReference type="GO" id="GO:0015074">
    <property type="term" value="P:DNA integration"/>
    <property type="evidence" value="ECO:0007669"/>
    <property type="project" value="UniProtKB-KW"/>
</dbReference>
<dbReference type="Pfam" id="PF24626">
    <property type="entry name" value="SH3_Tf2-1"/>
    <property type="match status" value="1"/>
</dbReference>
<evidence type="ECO:0000256" key="7">
    <source>
        <dbReference type="ARBA" id="ARBA00022918"/>
    </source>
</evidence>
<dbReference type="InterPro" id="IPR001584">
    <property type="entry name" value="Integrase_cat-core"/>
</dbReference>
<evidence type="ECO:0000256" key="8">
    <source>
        <dbReference type="ARBA" id="ARBA00022932"/>
    </source>
</evidence>
<evidence type="ECO:0000256" key="5">
    <source>
        <dbReference type="ARBA" id="ARBA00022842"/>
    </source>
</evidence>
<dbReference type="Proteomes" id="UP000075243">
    <property type="component" value="Unassembled WGS sequence"/>
</dbReference>
<dbReference type="GO" id="GO:0006508">
    <property type="term" value="P:proteolysis"/>
    <property type="evidence" value="ECO:0007669"/>
    <property type="project" value="UniProtKB-KW"/>
</dbReference>